<dbReference type="EMBL" id="PSNX01000015">
    <property type="protein sequence ID" value="PPE65312.1"/>
    <property type="molecule type" value="Genomic_DNA"/>
</dbReference>
<sequence length="368" mass="39252">MALSSIAALAVPAAVSAQRRPPTRPGTSNPVLLQCVDTSTDQQEISRDYSSGVRLALQASATRLSDLRPFPMDGSEASLRSLLATLRSDPAVVGLVGTAGERLALRCAEAIRAEGLQIAHLGPWIADARFDDEPGVVKLFASREAQIRHALRSLETVGVRELGLVYATPALQQQVQADVQSAVRRIGVQPRDFVAPAGNVEQLVASLPANPPAIFLFVGGSIELARFVRGLAERKLQRYVITLGETDLTTLTELGATGTVPVVLTQVVPNPQTHTAPFAREYRAALKTLYEETPSPLSLAGFVVGRYTQALLAGAEASPITRASLYELARRRPGLELGGYSIGFDAASNRGSRYVTQVLLGRDGRLIG</sequence>
<protein>
    <recommendedName>
        <fullName evidence="3">Leucine-binding protein domain-containing protein</fullName>
    </recommendedName>
</protein>
<evidence type="ECO:0000313" key="5">
    <source>
        <dbReference type="Proteomes" id="UP000238605"/>
    </source>
</evidence>
<feature type="domain" description="Leucine-binding protein" evidence="3">
    <location>
        <begin position="88"/>
        <end position="355"/>
    </location>
</feature>
<comment type="similarity">
    <text evidence="1">Belongs to the leucine-binding protein family.</text>
</comment>
<reference evidence="4 5" key="1">
    <citation type="submission" date="2018-02" db="EMBL/GenBank/DDBJ databases">
        <title>Reclassifiation of [Polyangium] brachysporum DSM 7029 as Guopingzhaonella breviflexa gen. nov., sp. nov., a member of the family Comamonadaceae.</title>
        <authorList>
            <person name="Tang B."/>
        </authorList>
    </citation>
    <scope>NUCLEOTIDE SEQUENCE [LARGE SCALE GENOMIC DNA]</scope>
    <source>
        <strain evidence="4 5">BCRC 80649</strain>
    </source>
</reference>
<accession>A0A2S5SRE7</accession>
<organism evidence="4 5">
    <name type="scientific">Caldimonas caldifontis</name>
    <dbReference type="NCBI Taxonomy" id="1452508"/>
    <lineage>
        <taxon>Bacteria</taxon>
        <taxon>Pseudomonadati</taxon>
        <taxon>Pseudomonadota</taxon>
        <taxon>Betaproteobacteria</taxon>
        <taxon>Burkholderiales</taxon>
        <taxon>Sphaerotilaceae</taxon>
        <taxon>Caldimonas</taxon>
    </lineage>
</organism>
<dbReference type="OrthoDB" id="9777352at2"/>
<dbReference type="Pfam" id="PF13458">
    <property type="entry name" value="Peripla_BP_6"/>
    <property type="match status" value="1"/>
</dbReference>
<proteinExistence type="inferred from homology"/>
<evidence type="ECO:0000259" key="3">
    <source>
        <dbReference type="Pfam" id="PF13458"/>
    </source>
</evidence>
<dbReference type="InterPro" id="IPR028082">
    <property type="entry name" value="Peripla_BP_I"/>
</dbReference>
<evidence type="ECO:0000313" key="4">
    <source>
        <dbReference type="EMBL" id="PPE65312.1"/>
    </source>
</evidence>
<dbReference type="RefSeq" id="WP_104303614.1">
    <property type="nucleotide sequence ID" value="NZ_PSNX01000015.1"/>
</dbReference>
<dbReference type="AlphaFoldDB" id="A0A2S5SRE7"/>
<comment type="caution">
    <text evidence="4">The sequence shown here is derived from an EMBL/GenBank/DDBJ whole genome shotgun (WGS) entry which is preliminary data.</text>
</comment>
<evidence type="ECO:0000256" key="2">
    <source>
        <dbReference type="ARBA" id="ARBA00022729"/>
    </source>
</evidence>
<dbReference type="InterPro" id="IPR028081">
    <property type="entry name" value="Leu-bd"/>
</dbReference>
<gene>
    <name evidence="4" type="ORF">C1704_15335</name>
</gene>
<name>A0A2S5SRE7_9BURK</name>
<dbReference type="Gene3D" id="3.40.50.2300">
    <property type="match status" value="2"/>
</dbReference>
<dbReference type="SUPFAM" id="SSF53822">
    <property type="entry name" value="Periplasmic binding protein-like I"/>
    <property type="match status" value="1"/>
</dbReference>
<keyword evidence="5" id="KW-1185">Reference proteome</keyword>
<keyword evidence="2" id="KW-0732">Signal</keyword>
<dbReference type="Proteomes" id="UP000238605">
    <property type="component" value="Unassembled WGS sequence"/>
</dbReference>
<evidence type="ECO:0000256" key="1">
    <source>
        <dbReference type="ARBA" id="ARBA00010062"/>
    </source>
</evidence>